<dbReference type="AlphaFoldDB" id="A0A098LM18"/>
<sequence length="60" mass="6891">MVIFGTEVKSVSKKMVSLEKDNFAEGSEVNFSSAFLQHNKKHKKHKKHKIQIKVFFILSG</sequence>
<comment type="caution">
    <text evidence="1">The sequence shown here is derived from an EMBL/GenBank/DDBJ whole genome shotgun (WGS) entry which is preliminary data.</text>
</comment>
<proteinExistence type="predicted"/>
<keyword evidence="2" id="KW-1185">Reference proteome</keyword>
<accession>A0A098LM18</accession>
<name>A0A098LM18_9BACT</name>
<organism evidence="1 2">
    <name type="scientific">Sporocytophaga myxococcoides</name>
    <dbReference type="NCBI Taxonomy" id="153721"/>
    <lineage>
        <taxon>Bacteria</taxon>
        <taxon>Pseudomonadati</taxon>
        <taxon>Bacteroidota</taxon>
        <taxon>Cytophagia</taxon>
        <taxon>Cytophagales</taxon>
        <taxon>Cytophagaceae</taxon>
        <taxon>Sporocytophaga</taxon>
    </lineage>
</organism>
<protein>
    <submittedName>
        <fullName evidence="1">Uncharacterized protein</fullName>
    </submittedName>
</protein>
<dbReference type="EMBL" id="BBLT01000011">
    <property type="protein sequence ID" value="GAL87188.1"/>
    <property type="molecule type" value="Genomic_DNA"/>
</dbReference>
<reference evidence="1 2" key="1">
    <citation type="submission" date="2014-09" db="EMBL/GenBank/DDBJ databases">
        <title>Sporocytophaga myxococcoides PG-01 genome sequencing.</title>
        <authorList>
            <person name="Liu L."/>
            <person name="Gao P.J."/>
            <person name="Chen G.J."/>
            <person name="Wang L.S."/>
        </authorList>
    </citation>
    <scope>NUCLEOTIDE SEQUENCE [LARGE SCALE GENOMIC DNA]</scope>
    <source>
        <strain evidence="1 2">PG-01</strain>
    </source>
</reference>
<evidence type="ECO:0000313" key="2">
    <source>
        <dbReference type="Proteomes" id="UP000030185"/>
    </source>
</evidence>
<dbReference type="Proteomes" id="UP000030185">
    <property type="component" value="Unassembled WGS sequence"/>
</dbReference>
<gene>
    <name evidence="1" type="ORF">MYP_4418</name>
</gene>
<evidence type="ECO:0000313" key="1">
    <source>
        <dbReference type="EMBL" id="GAL87188.1"/>
    </source>
</evidence>